<accession>A0A1I3K8R2</accession>
<gene>
    <name evidence="1" type="ORF">SAMN05421753_111153</name>
</gene>
<dbReference type="EMBL" id="FOQD01000011">
    <property type="protein sequence ID" value="SFI68873.1"/>
    <property type="molecule type" value="Genomic_DNA"/>
</dbReference>
<dbReference type="AlphaFoldDB" id="A0A1I3K8R2"/>
<evidence type="ECO:0000313" key="2">
    <source>
        <dbReference type="Proteomes" id="UP000199518"/>
    </source>
</evidence>
<reference evidence="2" key="1">
    <citation type="submission" date="2016-10" db="EMBL/GenBank/DDBJ databases">
        <authorList>
            <person name="Varghese N."/>
            <person name="Submissions S."/>
        </authorList>
    </citation>
    <scope>NUCLEOTIDE SEQUENCE [LARGE SCALE GENOMIC DNA]</scope>
    <source>
        <strain evidence="2">DSM 26348</strain>
    </source>
</reference>
<sequence>MMWSIASRLLAGGSGRGRNFGDCLFCRFKAKAQIVQAQAIDVERFVRVVRRVQIDPQEVLSQGFEILVGRLIWIF</sequence>
<proteinExistence type="predicted"/>
<organism evidence="1 2">
    <name type="scientific">Planctomicrobium piriforme</name>
    <dbReference type="NCBI Taxonomy" id="1576369"/>
    <lineage>
        <taxon>Bacteria</taxon>
        <taxon>Pseudomonadati</taxon>
        <taxon>Planctomycetota</taxon>
        <taxon>Planctomycetia</taxon>
        <taxon>Planctomycetales</taxon>
        <taxon>Planctomycetaceae</taxon>
        <taxon>Planctomicrobium</taxon>
    </lineage>
</organism>
<evidence type="ECO:0000313" key="1">
    <source>
        <dbReference type="EMBL" id="SFI68873.1"/>
    </source>
</evidence>
<protein>
    <submittedName>
        <fullName evidence="1">Uncharacterized protein</fullName>
    </submittedName>
</protein>
<keyword evidence="2" id="KW-1185">Reference proteome</keyword>
<dbReference type="Proteomes" id="UP000199518">
    <property type="component" value="Unassembled WGS sequence"/>
</dbReference>
<name>A0A1I3K8R2_9PLAN</name>